<feature type="domain" description="Fibrinogen C-terminal" evidence="10">
    <location>
        <begin position="304"/>
        <end position="525"/>
    </location>
</feature>
<accession>H3CI15</accession>
<sequence>QKLRWCRHSSVMAAFRFSRSSGLVLLMLCTLSLLDAVVTAAERGGRSQRRGGGAEKRRKLHRTRHGECSYTFVLPELDGCQAAFPSQPELYGSAGVVQRDSPPIDGEWSARKLQHLESKMENNTQWLQKLENTVQRSMKQKVASIPPHVVHNQTAAMLAIGTNLLTHTAEQSRKLSVVEAKMLNHTSRIEIQLLENSLSTNKLEKELLLQTSQISQLRAQNSHLESKVQKLESQQRGELENMREEKNRLQSVVRDQMAAIQSLEQQLRCASSNNTALQRQQAQLMESVHTLIHMVTTATVSGSPPQIQMWGDCADVYKAGHSVSGLYHIHIGNSSDPVQVYCDMQTSGGGWTVFQRRFNGSVDFQRSWREYKKGFGDVLGEHWLGNEALHLLTSQGQYALRVELKDWEGNSAHSQYDRFTLTDERQQYRLYLRGYSGTAGRQSSVATQGAAFSTRDQDNDNCDHCKCALMLTGGWWFDACGFSNLNGIYYTVGHNIRKLNGIKWHHFRGPSYSLRSTSMMVRPYDF</sequence>
<keyword evidence="7" id="KW-0325">Glycoprotein</keyword>
<proteinExistence type="predicted"/>
<dbReference type="InterPro" id="IPR057439">
    <property type="entry name" value="ANG-1/2/4"/>
</dbReference>
<reference evidence="11" key="3">
    <citation type="submission" date="2025-09" db="UniProtKB">
        <authorList>
            <consortium name="Ensembl"/>
        </authorList>
    </citation>
    <scope>IDENTIFICATION</scope>
</reference>
<dbReference type="FunFam" id="3.90.215.10:FF:000001">
    <property type="entry name" value="Tenascin isoform 1"/>
    <property type="match status" value="1"/>
</dbReference>
<keyword evidence="3" id="KW-0037">Angiogenesis</keyword>
<dbReference type="InterPro" id="IPR002181">
    <property type="entry name" value="Fibrinogen_a/b/g_C_dom"/>
</dbReference>
<evidence type="ECO:0000259" key="10">
    <source>
        <dbReference type="PROSITE" id="PS51406"/>
    </source>
</evidence>
<evidence type="ECO:0000256" key="2">
    <source>
        <dbReference type="ARBA" id="ARBA00022525"/>
    </source>
</evidence>
<dbReference type="InterPro" id="IPR014716">
    <property type="entry name" value="Fibrinogen_a/b/g_C_1"/>
</dbReference>
<dbReference type="InterPro" id="IPR050373">
    <property type="entry name" value="Fibrinogen_C-term_domain"/>
</dbReference>
<evidence type="ECO:0000256" key="1">
    <source>
        <dbReference type="ARBA" id="ARBA00004613"/>
    </source>
</evidence>
<dbReference type="SUPFAM" id="SSF56496">
    <property type="entry name" value="Fibrinogen C-terminal domain-like"/>
    <property type="match status" value="1"/>
</dbReference>
<dbReference type="FunFam" id="4.10.530.10:FF:000001">
    <property type="entry name" value="angiopoietin-2 isoform X1"/>
    <property type="match status" value="1"/>
</dbReference>
<dbReference type="GeneTree" id="ENSGT00940000160129"/>
<dbReference type="OMA" id="HAPDNKY"/>
<dbReference type="SMART" id="SM00186">
    <property type="entry name" value="FBG"/>
    <property type="match status" value="1"/>
</dbReference>
<dbReference type="HOGENOM" id="CLU_038628_3_1_1"/>
<dbReference type="Ensembl" id="ENSTNIT00000008054.1">
    <property type="protein sequence ID" value="ENSTNIP00000007893.1"/>
    <property type="gene ID" value="ENSTNIG00000005217.1"/>
</dbReference>
<dbReference type="PANTHER" id="PTHR19143:SF31">
    <property type="entry name" value="ANGIOPOIETIN-4"/>
    <property type="match status" value="1"/>
</dbReference>
<dbReference type="AlphaFoldDB" id="H3CI15"/>
<keyword evidence="2" id="KW-0964">Secreted</keyword>
<reference evidence="11" key="2">
    <citation type="submission" date="2025-08" db="UniProtKB">
        <authorList>
            <consortium name="Ensembl"/>
        </authorList>
    </citation>
    <scope>IDENTIFICATION</scope>
</reference>
<dbReference type="NCBIfam" id="NF040941">
    <property type="entry name" value="GGGWT_bact"/>
    <property type="match status" value="1"/>
</dbReference>
<evidence type="ECO:0000256" key="7">
    <source>
        <dbReference type="ARBA" id="ARBA00023180"/>
    </source>
</evidence>
<feature type="signal peptide" evidence="9">
    <location>
        <begin position="1"/>
        <end position="36"/>
    </location>
</feature>
<evidence type="ECO:0000256" key="3">
    <source>
        <dbReference type="ARBA" id="ARBA00022657"/>
    </source>
</evidence>
<dbReference type="CDD" id="cd00087">
    <property type="entry name" value="FReD"/>
    <property type="match status" value="1"/>
</dbReference>
<dbReference type="InterPro" id="IPR036056">
    <property type="entry name" value="Fibrinogen-like_C"/>
</dbReference>
<keyword evidence="5 8" id="KW-0175">Coiled coil</keyword>
<dbReference type="PANTHER" id="PTHR19143">
    <property type="entry name" value="FIBRINOGEN/TENASCIN/ANGIOPOEITIN"/>
    <property type="match status" value="1"/>
</dbReference>
<keyword evidence="6" id="KW-1015">Disulfide bond</keyword>
<name>H3CI15_TETNG</name>
<comment type="subcellular location">
    <subcellularLocation>
        <location evidence="1">Secreted</location>
    </subcellularLocation>
</comment>
<dbReference type="Gene3D" id="3.90.215.10">
    <property type="entry name" value="Gamma Fibrinogen, chain A, domain 1"/>
    <property type="match status" value="1"/>
</dbReference>
<evidence type="ECO:0000313" key="11">
    <source>
        <dbReference type="Ensembl" id="ENSTNIP00000007893.1"/>
    </source>
</evidence>
<evidence type="ECO:0000256" key="8">
    <source>
        <dbReference type="SAM" id="Coils"/>
    </source>
</evidence>
<reference evidence="12" key="1">
    <citation type="journal article" date="2004" name="Nature">
        <title>Genome duplication in the teleost fish Tetraodon nigroviridis reveals the early vertebrate proto-karyotype.</title>
        <authorList>
            <person name="Jaillon O."/>
            <person name="Aury J.-M."/>
            <person name="Brunet F."/>
            <person name="Petit J.-L."/>
            <person name="Stange-Thomann N."/>
            <person name="Mauceli E."/>
            <person name="Bouneau L."/>
            <person name="Fischer C."/>
            <person name="Ozouf-Costaz C."/>
            <person name="Bernot A."/>
            <person name="Nicaud S."/>
            <person name="Jaffe D."/>
            <person name="Fisher S."/>
            <person name="Lutfalla G."/>
            <person name="Dossat C."/>
            <person name="Segurens B."/>
            <person name="Dasilva C."/>
            <person name="Salanoubat M."/>
            <person name="Levy M."/>
            <person name="Boudet N."/>
            <person name="Castellano S."/>
            <person name="Anthouard V."/>
            <person name="Jubin C."/>
            <person name="Castelli V."/>
            <person name="Katinka M."/>
            <person name="Vacherie B."/>
            <person name="Biemont C."/>
            <person name="Skalli Z."/>
            <person name="Cattolico L."/>
            <person name="Poulain J."/>
            <person name="De Berardinis V."/>
            <person name="Cruaud C."/>
            <person name="Duprat S."/>
            <person name="Brottier P."/>
            <person name="Coutanceau J.-P."/>
            <person name="Gouzy J."/>
            <person name="Parra G."/>
            <person name="Lardier G."/>
            <person name="Chapple C."/>
            <person name="McKernan K.J."/>
            <person name="McEwan P."/>
            <person name="Bosak S."/>
            <person name="Kellis M."/>
            <person name="Volff J.-N."/>
            <person name="Guigo R."/>
            <person name="Zody M.C."/>
            <person name="Mesirov J."/>
            <person name="Lindblad-Toh K."/>
            <person name="Birren B."/>
            <person name="Nusbaum C."/>
            <person name="Kahn D."/>
            <person name="Robinson-Rechavi M."/>
            <person name="Laudet V."/>
            <person name="Schachter V."/>
            <person name="Quetier F."/>
            <person name="Saurin W."/>
            <person name="Scarpelli C."/>
            <person name="Wincker P."/>
            <person name="Lander E.S."/>
            <person name="Weissenbach J."/>
            <person name="Roest Crollius H."/>
        </authorList>
    </citation>
    <scope>NUCLEOTIDE SEQUENCE [LARGE SCALE GENOMIC DNA]</scope>
</reference>
<dbReference type="Proteomes" id="UP000007303">
    <property type="component" value="Unassembled WGS sequence"/>
</dbReference>
<dbReference type="InParanoid" id="H3CI15"/>
<dbReference type="InterPro" id="IPR020837">
    <property type="entry name" value="Fibrinogen_CS"/>
</dbReference>
<dbReference type="GO" id="GO:0005615">
    <property type="term" value="C:extracellular space"/>
    <property type="evidence" value="ECO:0007669"/>
    <property type="project" value="TreeGrafter"/>
</dbReference>
<organism evidence="11 12">
    <name type="scientific">Tetraodon nigroviridis</name>
    <name type="common">Spotted green pufferfish</name>
    <name type="synonym">Chelonodon nigroviridis</name>
    <dbReference type="NCBI Taxonomy" id="99883"/>
    <lineage>
        <taxon>Eukaryota</taxon>
        <taxon>Metazoa</taxon>
        <taxon>Chordata</taxon>
        <taxon>Craniata</taxon>
        <taxon>Vertebrata</taxon>
        <taxon>Euteleostomi</taxon>
        <taxon>Actinopterygii</taxon>
        <taxon>Neopterygii</taxon>
        <taxon>Teleostei</taxon>
        <taxon>Neoteleostei</taxon>
        <taxon>Acanthomorphata</taxon>
        <taxon>Eupercaria</taxon>
        <taxon>Tetraodontiformes</taxon>
        <taxon>Tetradontoidea</taxon>
        <taxon>Tetraodontidae</taxon>
        <taxon>Tetraodon</taxon>
    </lineage>
</organism>
<protein>
    <submittedName>
        <fullName evidence="11">Angiopoietin 4</fullName>
    </submittedName>
</protein>
<evidence type="ECO:0000256" key="9">
    <source>
        <dbReference type="SAM" id="SignalP"/>
    </source>
</evidence>
<evidence type="ECO:0000256" key="6">
    <source>
        <dbReference type="ARBA" id="ARBA00023157"/>
    </source>
</evidence>
<evidence type="ECO:0000256" key="4">
    <source>
        <dbReference type="ARBA" id="ARBA00022729"/>
    </source>
</evidence>
<evidence type="ECO:0000313" key="12">
    <source>
        <dbReference type="Proteomes" id="UP000007303"/>
    </source>
</evidence>
<dbReference type="PROSITE" id="PS00514">
    <property type="entry name" value="FIBRINOGEN_C_1"/>
    <property type="match status" value="1"/>
</dbReference>
<dbReference type="Pfam" id="PF00147">
    <property type="entry name" value="Fibrinogen_C"/>
    <property type="match status" value="1"/>
</dbReference>
<keyword evidence="4 9" id="KW-0732">Signal</keyword>
<dbReference type="GO" id="GO:0001525">
    <property type="term" value="P:angiogenesis"/>
    <property type="evidence" value="ECO:0007669"/>
    <property type="project" value="UniProtKB-KW"/>
</dbReference>
<evidence type="ECO:0000256" key="5">
    <source>
        <dbReference type="ARBA" id="ARBA00023054"/>
    </source>
</evidence>
<keyword evidence="12" id="KW-1185">Reference proteome</keyword>
<dbReference type="PROSITE" id="PS51406">
    <property type="entry name" value="FIBRINOGEN_C_2"/>
    <property type="match status" value="1"/>
</dbReference>
<dbReference type="STRING" id="99883.ENSTNIP00000007893"/>
<dbReference type="Pfam" id="PF25443">
    <property type="entry name" value="ANG-1"/>
    <property type="match status" value="1"/>
</dbReference>
<feature type="coiled-coil region" evidence="8">
    <location>
        <begin position="200"/>
        <end position="280"/>
    </location>
</feature>
<feature type="chain" id="PRO_5003580950" evidence="9">
    <location>
        <begin position="37"/>
        <end position="526"/>
    </location>
</feature>